<dbReference type="KEGG" id="cbol:CGC65_07830"/>
<organism evidence="1 2">
    <name type="scientific">Enterocloster bolteae</name>
    <dbReference type="NCBI Taxonomy" id="208479"/>
    <lineage>
        <taxon>Bacteria</taxon>
        <taxon>Bacillati</taxon>
        <taxon>Bacillota</taxon>
        <taxon>Clostridia</taxon>
        <taxon>Lachnospirales</taxon>
        <taxon>Lachnospiraceae</taxon>
        <taxon>Enterocloster</taxon>
    </lineage>
</organism>
<dbReference type="AlphaFoldDB" id="A0A412YYY9"/>
<evidence type="ECO:0000313" key="1">
    <source>
        <dbReference type="EMBL" id="RGV72862.1"/>
    </source>
</evidence>
<dbReference type="Proteomes" id="UP000284543">
    <property type="component" value="Unassembled WGS sequence"/>
</dbReference>
<name>A0A412YYY9_9FIRM</name>
<accession>A0A412YYY9</accession>
<gene>
    <name evidence="1" type="ORF">DWW02_22950</name>
</gene>
<comment type="caution">
    <text evidence="1">The sequence shown here is derived from an EMBL/GenBank/DDBJ whole genome shotgun (WGS) entry which is preliminary data.</text>
</comment>
<evidence type="ECO:0000313" key="2">
    <source>
        <dbReference type="Proteomes" id="UP000284543"/>
    </source>
</evidence>
<reference evidence="1 2" key="1">
    <citation type="submission" date="2018-08" db="EMBL/GenBank/DDBJ databases">
        <title>A genome reference for cultivated species of the human gut microbiota.</title>
        <authorList>
            <person name="Zou Y."/>
            <person name="Xue W."/>
            <person name="Luo G."/>
        </authorList>
    </citation>
    <scope>NUCLEOTIDE SEQUENCE [LARGE SCALE GENOMIC DNA]</scope>
    <source>
        <strain evidence="1 2">AF14-18</strain>
    </source>
</reference>
<protein>
    <submittedName>
        <fullName evidence="1">Uncharacterized protein</fullName>
    </submittedName>
</protein>
<dbReference type="EMBL" id="QRZM01000012">
    <property type="protein sequence ID" value="RGV72862.1"/>
    <property type="molecule type" value="Genomic_DNA"/>
</dbReference>
<sequence length="65" mass="7383">MVSAVILKGIYRTETTIFQFNAQVIGITEIHIEEEQVDGLLKVHSVRMRFTMIRDGLHISQVIVG</sequence>
<proteinExistence type="predicted"/>